<keyword evidence="2" id="KW-1185">Reference proteome</keyword>
<dbReference type="Proteomes" id="UP001586593">
    <property type="component" value="Unassembled WGS sequence"/>
</dbReference>
<reference evidence="1 2" key="1">
    <citation type="journal article" date="2024" name="Commun. Biol.">
        <title>Comparative genomic analysis of thermophilic fungi reveals convergent evolutionary adaptations and gene losses.</title>
        <authorList>
            <person name="Steindorff A.S."/>
            <person name="Aguilar-Pontes M.V."/>
            <person name="Robinson A.J."/>
            <person name="Andreopoulos B."/>
            <person name="LaButti K."/>
            <person name="Kuo A."/>
            <person name="Mondo S."/>
            <person name="Riley R."/>
            <person name="Otillar R."/>
            <person name="Haridas S."/>
            <person name="Lipzen A."/>
            <person name="Grimwood J."/>
            <person name="Schmutz J."/>
            <person name="Clum A."/>
            <person name="Reid I.D."/>
            <person name="Moisan M.C."/>
            <person name="Butler G."/>
            <person name="Nguyen T.T.M."/>
            <person name="Dewar K."/>
            <person name="Conant G."/>
            <person name="Drula E."/>
            <person name="Henrissat B."/>
            <person name="Hansel C."/>
            <person name="Singer S."/>
            <person name="Hutchinson M.I."/>
            <person name="de Vries R.P."/>
            <person name="Natvig D.O."/>
            <person name="Powell A.J."/>
            <person name="Tsang A."/>
            <person name="Grigoriev I.V."/>
        </authorList>
    </citation>
    <scope>NUCLEOTIDE SEQUENCE [LARGE SCALE GENOMIC DNA]</scope>
    <source>
        <strain evidence="1 2">ATCC 24622</strain>
    </source>
</reference>
<name>A0ABR3W0M7_9PEZI</name>
<proteinExistence type="predicted"/>
<protein>
    <recommendedName>
        <fullName evidence="3">Secreted protein</fullName>
    </recommendedName>
</protein>
<gene>
    <name evidence="1" type="ORF">VTK73DRAFT_9752</name>
</gene>
<evidence type="ECO:0000313" key="2">
    <source>
        <dbReference type="Proteomes" id="UP001586593"/>
    </source>
</evidence>
<sequence length="166" mass="18844">MQNTLVLDRWSQAWFCVSSAISLPPSSLLTHRFRSGWSAILLTQWARSEWACHSTRTASLGSACRDAETKDAANPWRHPEECSLALVLARFSPGRRNKKHMRETRTRVASSRGTCRPWPGNRAVLDRIFGSTRLVRLIEVIHLVCAHYEDVGETGRCRLYLMTYGG</sequence>
<organism evidence="1 2">
    <name type="scientific">Phialemonium thermophilum</name>
    <dbReference type="NCBI Taxonomy" id="223376"/>
    <lineage>
        <taxon>Eukaryota</taxon>
        <taxon>Fungi</taxon>
        <taxon>Dikarya</taxon>
        <taxon>Ascomycota</taxon>
        <taxon>Pezizomycotina</taxon>
        <taxon>Sordariomycetes</taxon>
        <taxon>Sordariomycetidae</taxon>
        <taxon>Cephalothecales</taxon>
        <taxon>Cephalothecaceae</taxon>
        <taxon>Phialemonium</taxon>
    </lineage>
</organism>
<evidence type="ECO:0000313" key="1">
    <source>
        <dbReference type="EMBL" id="KAL1849961.1"/>
    </source>
</evidence>
<accession>A0ABR3W0M7</accession>
<dbReference type="EMBL" id="JAZHXJ010000847">
    <property type="protein sequence ID" value="KAL1849961.1"/>
    <property type="molecule type" value="Genomic_DNA"/>
</dbReference>
<comment type="caution">
    <text evidence="1">The sequence shown here is derived from an EMBL/GenBank/DDBJ whole genome shotgun (WGS) entry which is preliminary data.</text>
</comment>
<evidence type="ECO:0008006" key="3">
    <source>
        <dbReference type="Google" id="ProtNLM"/>
    </source>
</evidence>